<feature type="region of interest" description="Disordered" evidence="1">
    <location>
        <begin position="1"/>
        <end position="32"/>
    </location>
</feature>
<reference evidence="2" key="1">
    <citation type="journal article" date="2023" name="Mol. Phylogenet. Evol.">
        <title>Genome-scale phylogeny and comparative genomics of the fungal order Sordariales.</title>
        <authorList>
            <person name="Hensen N."/>
            <person name="Bonometti L."/>
            <person name="Westerberg I."/>
            <person name="Brannstrom I.O."/>
            <person name="Guillou S."/>
            <person name="Cros-Aarteil S."/>
            <person name="Calhoun S."/>
            <person name="Haridas S."/>
            <person name="Kuo A."/>
            <person name="Mondo S."/>
            <person name="Pangilinan J."/>
            <person name="Riley R."/>
            <person name="LaButti K."/>
            <person name="Andreopoulos B."/>
            <person name="Lipzen A."/>
            <person name="Chen C."/>
            <person name="Yan M."/>
            <person name="Daum C."/>
            <person name="Ng V."/>
            <person name="Clum A."/>
            <person name="Steindorff A."/>
            <person name="Ohm R.A."/>
            <person name="Martin F."/>
            <person name="Silar P."/>
            <person name="Natvig D.O."/>
            <person name="Lalanne C."/>
            <person name="Gautier V."/>
            <person name="Ament-Velasquez S.L."/>
            <person name="Kruys A."/>
            <person name="Hutchinson M.I."/>
            <person name="Powell A.J."/>
            <person name="Barry K."/>
            <person name="Miller A.N."/>
            <person name="Grigoriev I.V."/>
            <person name="Debuchy R."/>
            <person name="Gladieux P."/>
            <person name="Hiltunen Thoren M."/>
            <person name="Johannesson H."/>
        </authorList>
    </citation>
    <scope>NUCLEOTIDE SEQUENCE</scope>
    <source>
        <strain evidence="2">CBS 757.83</strain>
    </source>
</reference>
<evidence type="ECO:0000313" key="3">
    <source>
        <dbReference type="Proteomes" id="UP001305647"/>
    </source>
</evidence>
<proteinExistence type="predicted"/>
<organism evidence="2 3">
    <name type="scientific">Parathielavia hyrcaniae</name>
    <dbReference type="NCBI Taxonomy" id="113614"/>
    <lineage>
        <taxon>Eukaryota</taxon>
        <taxon>Fungi</taxon>
        <taxon>Dikarya</taxon>
        <taxon>Ascomycota</taxon>
        <taxon>Pezizomycotina</taxon>
        <taxon>Sordariomycetes</taxon>
        <taxon>Sordariomycetidae</taxon>
        <taxon>Sordariales</taxon>
        <taxon>Chaetomiaceae</taxon>
        <taxon>Parathielavia</taxon>
    </lineage>
</organism>
<dbReference type="Proteomes" id="UP001305647">
    <property type="component" value="Unassembled WGS sequence"/>
</dbReference>
<dbReference type="EMBL" id="MU863698">
    <property type="protein sequence ID" value="KAK4096760.1"/>
    <property type="molecule type" value="Genomic_DNA"/>
</dbReference>
<protein>
    <submittedName>
        <fullName evidence="2">Uncharacterized protein</fullName>
    </submittedName>
</protein>
<evidence type="ECO:0000313" key="2">
    <source>
        <dbReference type="EMBL" id="KAK4096760.1"/>
    </source>
</evidence>
<keyword evidence="3" id="KW-1185">Reference proteome</keyword>
<sequence>MPVKRLSPLSDLGDAAELPLKKTHRTHEENQERAYIAASRRADRDIEHRIRSALKASECRRKRTGRGLKITREAVLGDEQYESEEDDHTARRFSMPAVITSTTPTTTRPCSDPFVPSREDRYAQVDALFKKHFPNVQLSSRHSAPQTHRHSYPQPLHLRHPAYASQLQYSQDMAVHQAAQKSPMLTPPTSYPLPPVKVEKSGSMSPLELELRSRRGSVHTPQVAADAGVTVADTSMGSNYLLADDGRVEDEGEYFYSDCRMGLIPSNSFSAVDVSTVFLPDDDSWYTSEQTTGAGWHGRQLSLSSALEQFQFPVGASSAAPMTESQTLVDPALLPSAVAYAHASAQASRAVSVTPPNEPWAEWVDLDGGGIQQLGVAV</sequence>
<dbReference type="AlphaFoldDB" id="A0AAN6SWT9"/>
<gene>
    <name evidence="2" type="ORF">N658DRAFT_527534</name>
</gene>
<comment type="caution">
    <text evidence="2">The sequence shown here is derived from an EMBL/GenBank/DDBJ whole genome shotgun (WGS) entry which is preliminary data.</text>
</comment>
<name>A0AAN6SWT9_9PEZI</name>
<reference evidence="2" key="2">
    <citation type="submission" date="2023-05" db="EMBL/GenBank/DDBJ databases">
        <authorList>
            <consortium name="Lawrence Berkeley National Laboratory"/>
            <person name="Steindorff A."/>
            <person name="Hensen N."/>
            <person name="Bonometti L."/>
            <person name="Westerberg I."/>
            <person name="Brannstrom I.O."/>
            <person name="Guillou S."/>
            <person name="Cros-Aarteil S."/>
            <person name="Calhoun S."/>
            <person name="Haridas S."/>
            <person name="Kuo A."/>
            <person name="Mondo S."/>
            <person name="Pangilinan J."/>
            <person name="Riley R."/>
            <person name="Labutti K."/>
            <person name="Andreopoulos B."/>
            <person name="Lipzen A."/>
            <person name="Chen C."/>
            <person name="Yanf M."/>
            <person name="Daum C."/>
            <person name="Ng V."/>
            <person name="Clum A."/>
            <person name="Ohm R."/>
            <person name="Martin F."/>
            <person name="Silar P."/>
            <person name="Natvig D."/>
            <person name="Lalanne C."/>
            <person name="Gautier V."/>
            <person name="Ament-Velasquez S.L."/>
            <person name="Kruys A."/>
            <person name="Hutchinson M.I."/>
            <person name="Powell A.J."/>
            <person name="Barry K."/>
            <person name="Miller A.N."/>
            <person name="Grigoriev I.V."/>
            <person name="Debuchy R."/>
            <person name="Gladieux P."/>
            <person name="Thoren M.H."/>
            <person name="Johannesson H."/>
        </authorList>
    </citation>
    <scope>NUCLEOTIDE SEQUENCE</scope>
    <source>
        <strain evidence="2">CBS 757.83</strain>
    </source>
</reference>
<evidence type="ECO:0000256" key="1">
    <source>
        <dbReference type="SAM" id="MobiDB-lite"/>
    </source>
</evidence>
<accession>A0AAN6SWT9</accession>